<keyword evidence="3" id="KW-1185">Reference proteome</keyword>
<dbReference type="AlphaFoldDB" id="B5YN32"/>
<accession>B5YN32</accession>
<feature type="compositionally biased region" description="Polar residues" evidence="1">
    <location>
        <begin position="230"/>
        <end position="239"/>
    </location>
</feature>
<name>B5YN32_THAPS</name>
<evidence type="ECO:0000313" key="3">
    <source>
        <dbReference type="Proteomes" id="UP000001449"/>
    </source>
</evidence>
<reference evidence="2 3" key="2">
    <citation type="journal article" date="2008" name="Nature">
        <title>The Phaeodactylum genome reveals the evolutionary history of diatom genomes.</title>
        <authorList>
            <person name="Bowler C."/>
            <person name="Allen A.E."/>
            <person name="Badger J.H."/>
            <person name="Grimwood J."/>
            <person name="Jabbari K."/>
            <person name="Kuo A."/>
            <person name="Maheswari U."/>
            <person name="Martens C."/>
            <person name="Maumus F."/>
            <person name="Otillar R.P."/>
            <person name="Rayko E."/>
            <person name="Salamov A."/>
            <person name="Vandepoele K."/>
            <person name="Beszteri B."/>
            <person name="Gruber A."/>
            <person name="Heijde M."/>
            <person name="Katinka M."/>
            <person name="Mock T."/>
            <person name="Valentin K."/>
            <person name="Verret F."/>
            <person name="Berges J.A."/>
            <person name="Brownlee C."/>
            <person name="Cadoret J.P."/>
            <person name="Chiovitti A."/>
            <person name="Choi C.J."/>
            <person name="Coesel S."/>
            <person name="De Martino A."/>
            <person name="Detter J.C."/>
            <person name="Durkin C."/>
            <person name="Falciatore A."/>
            <person name="Fournet J."/>
            <person name="Haruta M."/>
            <person name="Huysman M.J."/>
            <person name="Jenkins B.D."/>
            <person name="Jiroutova K."/>
            <person name="Jorgensen R.E."/>
            <person name="Joubert Y."/>
            <person name="Kaplan A."/>
            <person name="Kroger N."/>
            <person name="Kroth P.G."/>
            <person name="La Roche J."/>
            <person name="Lindquist E."/>
            <person name="Lommer M."/>
            <person name="Martin-Jezequel V."/>
            <person name="Lopez P.J."/>
            <person name="Lucas S."/>
            <person name="Mangogna M."/>
            <person name="McGinnis K."/>
            <person name="Medlin L.K."/>
            <person name="Montsant A."/>
            <person name="Oudot-Le Secq M.P."/>
            <person name="Napoli C."/>
            <person name="Obornik M."/>
            <person name="Parker M.S."/>
            <person name="Petit J.L."/>
            <person name="Porcel B.M."/>
            <person name="Poulsen N."/>
            <person name="Robison M."/>
            <person name="Rychlewski L."/>
            <person name="Rynearson T.A."/>
            <person name="Schmutz J."/>
            <person name="Shapiro H."/>
            <person name="Siaut M."/>
            <person name="Stanley M."/>
            <person name="Sussman M.R."/>
            <person name="Taylor A.R."/>
            <person name="Vardi A."/>
            <person name="von Dassow P."/>
            <person name="Vyverman W."/>
            <person name="Willis A."/>
            <person name="Wyrwicz L.S."/>
            <person name="Rokhsar D.S."/>
            <person name="Weissenbach J."/>
            <person name="Armbrust E.V."/>
            <person name="Green B.R."/>
            <person name="Van de Peer Y."/>
            <person name="Grigoriev I.V."/>
        </authorList>
    </citation>
    <scope>NUCLEOTIDE SEQUENCE [LARGE SCALE GENOMIC DNA]</scope>
    <source>
        <strain evidence="2 3">CCMP1335</strain>
    </source>
</reference>
<gene>
    <name evidence="2" type="ORF">THAPS_7004</name>
</gene>
<sequence length="358" mass="39806">MLGGIANDYSSSSRPLSSVAMKSNTRHQSSALSPLGNNVDRNISSEFPADANHTSKDASPSILGFMDTMDQSALMSTIPNILCVDRNKYDATSCEFKRALEQAFEYNTHQSKSSNVNTTDVIYHPLVGRIEVTSFSSVTNANENNRLSLSFPPSTSHITETNNEKEAKFDNYIMNYNLKRKTGDGMCIPMSLYQFPSTQSPTEGGDLDTNHQHYDGITEQPKHTVEENNSHQTTSTTSYPPMYQGRIRIESGIGATVREVFDIDESQHTLGKLSCGDERYFIEKKILAAPPISLDDSDSDHDEIVAVVRYKILLEQGDLDSPEATCPFAEKDGDGRILGWISDRGRFTDDSYLILREL</sequence>
<dbReference type="KEGG" id="tps:THAPS_7004"/>
<protein>
    <submittedName>
        <fullName evidence="2">Uncharacterized protein</fullName>
    </submittedName>
</protein>
<feature type="region of interest" description="Disordered" evidence="1">
    <location>
        <begin position="1"/>
        <end position="59"/>
    </location>
</feature>
<dbReference type="InParanoid" id="B5YN32"/>
<dbReference type="PaxDb" id="35128-Thaps7004"/>
<dbReference type="GeneID" id="7444138"/>
<organism evidence="2 3">
    <name type="scientific">Thalassiosira pseudonana</name>
    <name type="common">Marine diatom</name>
    <name type="synonym">Cyclotella nana</name>
    <dbReference type="NCBI Taxonomy" id="35128"/>
    <lineage>
        <taxon>Eukaryota</taxon>
        <taxon>Sar</taxon>
        <taxon>Stramenopiles</taxon>
        <taxon>Ochrophyta</taxon>
        <taxon>Bacillariophyta</taxon>
        <taxon>Coscinodiscophyceae</taxon>
        <taxon>Thalassiosirophycidae</taxon>
        <taxon>Thalassiosirales</taxon>
        <taxon>Thalassiosiraceae</taxon>
        <taxon>Thalassiosira</taxon>
    </lineage>
</organism>
<feature type="compositionally biased region" description="Polar residues" evidence="1">
    <location>
        <begin position="8"/>
        <end position="45"/>
    </location>
</feature>
<reference evidence="2 3" key="1">
    <citation type="journal article" date="2004" name="Science">
        <title>The genome of the diatom Thalassiosira pseudonana: ecology, evolution, and metabolism.</title>
        <authorList>
            <person name="Armbrust E.V."/>
            <person name="Berges J.A."/>
            <person name="Bowler C."/>
            <person name="Green B.R."/>
            <person name="Martinez D."/>
            <person name="Putnam N.H."/>
            <person name="Zhou S."/>
            <person name="Allen A.E."/>
            <person name="Apt K.E."/>
            <person name="Bechner M."/>
            <person name="Brzezinski M.A."/>
            <person name="Chaal B.K."/>
            <person name="Chiovitti A."/>
            <person name="Davis A.K."/>
            <person name="Demarest M.S."/>
            <person name="Detter J.C."/>
            <person name="Glavina T."/>
            <person name="Goodstein D."/>
            <person name="Hadi M.Z."/>
            <person name="Hellsten U."/>
            <person name="Hildebrand M."/>
            <person name="Jenkins B.D."/>
            <person name="Jurka J."/>
            <person name="Kapitonov V.V."/>
            <person name="Kroger N."/>
            <person name="Lau W.W."/>
            <person name="Lane T.W."/>
            <person name="Larimer F.W."/>
            <person name="Lippmeier J.C."/>
            <person name="Lucas S."/>
            <person name="Medina M."/>
            <person name="Montsant A."/>
            <person name="Obornik M."/>
            <person name="Parker M.S."/>
            <person name="Palenik B."/>
            <person name="Pazour G.J."/>
            <person name="Richardson P.M."/>
            <person name="Rynearson T.A."/>
            <person name="Saito M.A."/>
            <person name="Schwartz D.C."/>
            <person name="Thamatrakoln K."/>
            <person name="Valentin K."/>
            <person name="Vardi A."/>
            <person name="Wilkerson F.P."/>
            <person name="Rokhsar D.S."/>
        </authorList>
    </citation>
    <scope>NUCLEOTIDE SEQUENCE [LARGE SCALE GENOMIC DNA]</scope>
    <source>
        <strain evidence="2 3">CCMP1335</strain>
    </source>
</reference>
<proteinExistence type="predicted"/>
<dbReference type="HOGENOM" id="CLU_775005_0_0_1"/>
<dbReference type="EMBL" id="CP001160">
    <property type="protein sequence ID" value="ACI64911.1"/>
    <property type="molecule type" value="Genomic_DNA"/>
</dbReference>
<feature type="region of interest" description="Disordered" evidence="1">
    <location>
        <begin position="222"/>
        <end position="242"/>
    </location>
</feature>
<evidence type="ECO:0000313" key="2">
    <source>
        <dbReference type="EMBL" id="ACI64911.1"/>
    </source>
</evidence>
<dbReference type="eggNOG" id="ENOG502T5GJ">
    <property type="taxonomic scope" value="Eukaryota"/>
</dbReference>
<evidence type="ECO:0000256" key="1">
    <source>
        <dbReference type="SAM" id="MobiDB-lite"/>
    </source>
</evidence>
<dbReference type="Proteomes" id="UP000001449">
    <property type="component" value="Chromosome 7"/>
</dbReference>
<dbReference type="RefSeq" id="XP_002296194.1">
    <property type="nucleotide sequence ID" value="XM_002296158.1"/>
</dbReference>